<dbReference type="RefSeq" id="WP_068005543.1">
    <property type="nucleotide sequence ID" value="NZ_QQBC01000012.1"/>
</dbReference>
<accession>A0A370I0Z0</accession>
<dbReference type="STRING" id="1210086.GCA_001613105_06333"/>
<proteinExistence type="predicted"/>
<evidence type="ECO:0000313" key="2">
    <source>
        <dbReference type="Proteomes" id="UP000254869"/>
    </source>
</evidence>
<dbReference type="AlphaFoldDB" id="A0A370I0Z0"/>
<comment type="caution">
    <text evidence="1">The sequence shown here is derived from an EMBL/GenBank/DDBJ whole genome shotgun (WGS) entry which is preliminary data.</text>
</comment>
<reference evidence="1 2" key="1">
    <citation type="submission" date="2018-07" db="EMBL/GenBank/DDBJ databases">
        <title>Genomic Encyclopedia of Type Strains, Phase IV (KMG-IV): sequencing the most valuable type-strain genomes for metagenomic binning, comparative biology and taxonomic classification.</title>
        <authorList>
            <person name="Goeker M."/>
        </authorList>
    </citation>
    <scope>NUCLEOTIDE SEQUENCE [LARGE SCALE GENOMIC DNA]</scope>
    <source>
        <strain evidence="1 2">DSM 44290</strain>
    </source>
</reference>
<sequence>MTADKSKVTPDDLRQLLDAGSPHTRLALAQGRMRIEPASDDDLDSLVVITRGELAARVGDRPDAAALSRQAAALNTEIGMLGA</sequence>
<dbReference type="Proteomes" id="UP000254869">
    <property type="component" value="Unassembled WGS sequence"/>
</dbReference>
<evidence type="ECO:0000313" key="1">
    <source>
        <dbReference type="EMBL" id="RDI62894.1"/>
    </source>
</evidence>
<organism evidence="1 2">
    <name type="scientific">Nocardia pseudobrasiliensis</name>
    <dbReference type="NCBI Taxonomy" id="45979"/>
    <lineage>
        <taxon>Bacteria</taxon>
        <taxon>Bacillati</taxon>
        <taxon>Actinomycetota</taxon>
        <taxon>Actinomycetes</taxon>
        <taxon>Mycobacteriales</taxon>
        <taxon>Nocardiaceae</taxon>
        <taxon>Nocardia</taxon>
    </lineage>
</organism>
<name>A0A370I0Z0_9NOCA</name>
<protein>
    <submittedName>
        <fullName evidence="1">Uncharacterized protein</fullName>
    </submittedName>
</protein>
<dbReference type="EMBL" id="QQBC01000012">
    <property type="protein sequence ID" value="RDI62894.1"/>
    <property type="molecule type" value="Genomic_DNA"/>
</dbReference>
<keyword evidence="2" id="KW-1185">Reference proteome</keyword>
<gene>
    <name evidence="1" type="ORF">DFR76_112212</name>
</gene>